<protein>
    <submittedName>
        <fullName evidence="2">Uncharacterized protein</fullName>
    </submittedName>
</protein>
<feature type="region of interest" description="Disordered" evidence="1">
    <location>
        <begin position="79"/>
        <end position="208"/>
    </location>
</feature>
<evidence type="ECO:0000313" key="3">
    <source>
        <dbReference type="Proteomes" id="UP000800096"/>
    </source>
</evidence>
<evidence type="ECO:0000313" key="2">
    <source>
        <dbReference type="EMBL" id="KAF1920121.1"/>
    </source>
</evidence>
<keyword evidence="3" id="KW-1185">Reference proteome</keyword>
<sequence length="208" mass="22679">MSLEAPPPSRHVSSTPISISDASAMLQTYLTNSESHPHLHPDALVTPTGIAFSSHGGPTGGVLMHNLRRVAAGLRGEFLEPEKTPEPEQGEEDAADGFGAGRYNNGGKKRKSAEDDWEPMEQFERDQGGVEVGEISYRTNFVQEGGEQPQVQTTGDAQANSGSQENGGKKKRRQEAGGKTDKEARKLAKRERDQQRKRENEAMRAKQA</sequence>
<accession>A0A6A5QWH3</accession>
<gene>
    <name evidence="2" type="ORF">BDU57DRAFT_3856</name>
</gene>
<dbReference type="OrthoDB" id="5426872at2759"/>
<feature type="compositionally biased region" description="Basic and acidic residues" evidence="1">
    <location>
        <begin position="174"/>
        <end position="208"/>
    </location>
</feature>
<feature type="compositionally biased region" description="Polar residues" evidence="1">
    <location>
        <begin position="149"/>
        <end position="166"/>
    </location>
</feature>
<reference evidence="2" key="1">
    <citation type="journal article" date="2020" name="Stud. Mycol.">
        <title>101 Dothideomycetes genomes: a test case for predicting lifestyles and emergence of pathogens.</title>
        <authorList>
            <person name="Haridas S."/>
            <person name="Albert R."/>
            <person name="Binder M."/>
            <person name="Bloem J."/>
            <person name="Labutti K."/>
            <person name="Salamov A."/>
            <person name="Andreopoulos B."/>
            <person name="Baker S."/>
            <person name="Barry K."/>
            <person name="Bills G."/>
            <person name="Bluhm B."/>
            <person name="Cannon C."/>
            <person name="Castanera R."/>
            <person name="Culley D."/>
            <person name="Daum C."/>
            <person name="Ezra D."/>
            <person name="Gonzalez J."/>
            <person name="Henrissat B."/>
            <person name="Kuo A."/>
            <person name="Liang C."/>
            <person name="Lipzen A."/>
            <person name="Lutzoni F."/>
            <person name="Magnuson J."/>
            <person name="Mondo S."/>
            <person name="Nolan M."/>
            <person name="Ohm R."/>
            <person name="Pangilinan J."/>
            <person name="Park H.-J."/>
            <person name="Ramirez L."/>
            <person name="Alfaro M."/>
            <person name="Sun H."/>
            <person name="Tritt A."/>
            <person name="Yoshinaga Y."/>
            <person name="Zwiers L.-H."/>
            <person name="Turgeon B."/>
            <person name="Goodwin S."/>
            <person name="Spatafora J."/>
            <person name="Crous P."/>
            <person name="Grigoriev I."/>
        </authorList>
    </citation>
    <scope>NUCLEOTIDE SEQUENCE</scope>
    <source>
        <strain evidence="2">HMLAC05119</strain>
    </source>
</reference>
<evidence type="ECO:0000256" key="1">
    <source>
        <dbReference type="SAM" id="MobiDB-lite"/>
    </source>
</evidence>
<proteinExistence type="predicted"/>
<dbReference type="AlphaFoldDB" id="A0A6A5QWH3"/>
<dbReference type="EMBL" id="ML979132">
    <property type="protein sequence ID" value="KAF1920121.1"/>
    <property type="molecule type" value="Genomic_DNA"/>
</dbReference>
<name>A0A6A5QWH3_AMPQU</name>
<dbReference type="Proteomes" id="UP000800096">
    <property type="component" value="Unassembled WGS sequence"/>
</dbReference>
<organism evidence="2 3">
    <name type="scientific">Ampelomyces quisqualis</name>
    <name type="common">Powdery mildew agent</name>
    <dbReference type="NCBI Taxonomy" id="50730"/>
    <lineage>
        <taxon>Eukaryota</taxon>
        <taxon>Fungi</taxon>
        <taxon>Dikarya</taxon>
        <taxon>Ascomycota</taxon>
        <taxon>Pezizomycotina</taxon>
        <taxon>Dothideomycetes</taxon>
        <taxon>Pleosporomycetidae</taxon>
        <taxon>Pleosporales</taxon>
        <taxon>Pleosporineae</taxon>
        <taxon>Phaeosphaeriaceae</taxon>
        <taxon>Ampelomyces</taxon>
    </lineage>
</organism>